<dbReference type="PANTHER" id="PTHR47843">
    <property type="entry name" value="BTB DOMAIN-CONTAINING PROTEIN-RELATED"/>
    <property type="match status" value="1"/>
</dbReference>
<dbReference type="SMART" id="SM00225">
    <property type="entry name" value="BTB"/>
    <property type="match status" value="1"/>
</dbReference>
<reference evidence="3" key="2">
    <citation type="journal article" date="2022" name="Microb. Genom.">
        <title>A chromosome-scale genome assembly of the tomato pathogen Cladosporium fulvum reveals a compartmentalized genome architecture and the presence of a dispensable chromosome.</title>
        <authorList>
            <person name="Zaccaron A.Z."/>
            <person name="Chen L.H."/>
            <person name="Samaras A."/>
            <person name="Stergiopoulos I."/>
        </authorList>
    </citation>
    <scope>NUCLEOTIDE SEQUENCE</scope>
    <source>
        <strain evidence="3">Race5_Kim</strain>
    </source>
</reference>
<dbReference type="CDD" id="cd18186">
    <property type="entry name" value="BTB_POZ_ZBTB_KLHL-like"/>
    <property type="match status" value="1"/>
</dbReference>
<dbReference type="GeneID" id="71990687"/>
<evidence type="ECO:0000313" key="4">
    <source>
        <dbReference type="Proteomes" id="UP000756132"/>
    </source>
</evidence>
<dbReference type="AlphaFoldDB" id="A0A9Q8USQ7"/>
<dbReference type="Pfam" id="PF00651">
    <property type="entry name" value="BTB"/>
    <property type="match status" value="1"/>
</dbReference>
<dbReference type="KEGG" id="ffu:CLAFUR5_10809"/>
<proteinExistence type="predicted"/>
<dbReference type="PANTHER" id="PTHR47843:SF5">
    <property type="entry name" value="BTB_POZ DOMAIN PROTEIN"/>
    <property type="match status" value="1"/>
</dbReference>
<evidence type="ECO:0000256" key="1">
    <source>
        <dbReference type="SAM" id="MobiDB-lite"/>
    </source>
</evidence>
<name>A0A9Q8USQ7_PASFU</name>
<feature type="domain" description="BTB" evidence="2">
    <location>
        <begin position="30"/>
        <end position="93"/>
    </location>
</feature>
<dbReference type="Gene3D" id="3.30.710.10">
    <property type="entry name" value="Potassium Channel Kv1.1, Chain A"/>
    <property type="match status" value="1"/>
</dbReference>
<feature type="compositionally biased region" description="Pro residues" evidence="1">
    <location>
        <begin position="354"/>
        <end position="366"/>
    </location>
</feature>
<evidence type="ECO:0000259" key="2">
    <source>
        <dbReference type="PROSITE" id="PS50097"/>
    </source>
</evidence>
<dbReference type="InterPro" id="IPR000210">
    <property type="entry name" value="BTB/POZ_dom"/>
</dbReference>
<evidence type="ECO:0000313" key="3">
    <source>
        <dbReference type="EMBL" id="UJO21041.1"/>
    </source>
</evidence>
<dbReference type="SUPFAM" id="SSF54695">
    <property type="entry name" value="POZ domain"/>
    <property type="match status" value="1"/>
</dbReference>
<organism evidence="3 4">
    <name type="scientific">Passalora fulva</name>
    <name type="common">Tomato leaf mold</name>
    <name type="synonym">Cladosporium fulvum</name>
    <dbReference type="NCBI Taxonomy" id="5499"/>
    <lineage>
        <taxon>Eukaryota</taxon>
        <taxon>Fungi</taxon>
        <taxon>Dikarya</taxon>
        <taxon>Ascomycota</taxon>
        <taxon>Pezizomycotina</taxon>
        <taxon>Dothideomycetes</taxon>
        <taxon>Dothideomycetidae</taxon>
        <taxon>Mycosphaerellales</taxon>
        <taxon>Mycosphaerellaceae</taxon>
        <taxon>Fulvia</taxon>
    </lineage>
</organism>
<dbReference type="OrthoDB" id="6359816at2759"/>
<sequence>MGEHDLNLRAAQDQMLSKMADTFNNQAAYPDIEIVCAGQKWLCHKVILSRSSEWFERAFGGEFKERDAKSIELHEDFEDPGPAIEAMLKYCYTFGYDSSTDPSSVTFDIRMFALAEKYFIKNLDRLAAGKLKPALENVSSDKMEEVFAEAIAEIYTNTADPENILRNTIISPLLARIDLETFIDSKTCQNLMTDFPPFALDLSRTLIQQNKKAKEETKNSWIEQVHPDGSTSHYNKSTHQRRTLVKSAFPHGHPYYTSPTLSGPFPAASGYTPAGLPNIPHDHPTMPTPFPPPPTTSAPIRVPPPGPFPPPLRSLTIASPASATCSSSSSFSTGGPQTMRFRLNAPNTRNLQGPLPPDPQIPIPIP</sequence>
<feature type="compositionally biased region" description="Low complexity" evidence="1">
    <location>
        <begin position="320"/>
        <end position="333"/>
    </location>
</feature>
<feature type="region of interest" description="Disordered" evidence="1">
    <location>
        <begin position="320"/>
        <end position="366"/>
    </location>
</feature>
<dbReference type="InterPro" id="IPR011333">
    <property type="entry name" value="SKP1/BTB/POZ_sf"/>
</dbReference>
<protein>
    <recommendedName>
        <fullName evidence="2">BTB domain-containing protein</fullName>
    </recommendedName>
</protein>
<gene>
    <name evidence="3" type="ORF">CLAFUR5_10809</name>
</gene>
<keyword evidence="4" id="KW-1185">Reference proteome</keyword>
<dbReference type="RefSeq" id="XP_047765407.1">
    <property type="nucleotide sequence ID" value="XM_047909957.1"/>
</dbReference>
<dbReference type="EMBL" id="CP090170">
    <property type="protein sequence ID" value="UJO21041.1"/>
    <property type="molecule type" value="Genomic_DNA"/>
</dbReference>
<dbReference type="Proteomes" id="UP000756132">
    <property type="component" value="Chromosome 8"/>
</dbReference>
<dbReference type="PROSITE" id="PS50097">
    <property type="entry name" value="BTB"/>
    <property type="match status" value="1"/>
</dbReference>
<reference evidence="3" key="1">
    <citation type="submission" date="2021-12" db="EMBL/GenBank/DDBJ databases">
        <authorList>
            <person name="Zaccaron A."/>
            <person name="Stergiopoulos I."/>
        </authorList>
    </citation>
    <scope>NUCLEOTIDE SEQUENCE</scope>
    <source>
        <strain evidence="3">Race5_Kim</strain>
    </source>
</reference>
<accession>A0A9Q8USQ7</accession>